<comment type="caution">
    <text evidence="2">The sequence shown here is derived from an EMBL/GenBank/DDBJ whole genome shotgun (WGS) entry which is preliminary data.</text>
</comment>
<organism evidence="2 3">
    <name type="scientific">Thalassotalea insulae</name>
    <dbReference type="NCBI Taxonomy" id="2056778"/>
    <lineage>
        <taxon>Bacteria</taxon>
        <taxon>Pseudomonadati</taxon>
        <taxon>Pseudomonadota</taxon>
        <taxon>Gammaproteobacteria</taxon>
        <taxon>Alteromonadales</taxon>
        <taxon>Colwelliaceae</taxon>
        <taxon>Thalassotalea</taxon>
    </lineage>
</organism>
<dbReference type="InterPro" id="IPR021254">
    <property type="entry name" value="DUF2806"/>
</dbReference>
<feature type="region of interest" description="Disordered" evidence="1">
    <location>
        <begin position="1"/>
        <end position="43"/>
    </location>
</feature>
<evidence type="ECO:0000313" key="3">
    <source>
        <dbReference type="Proteomes" id="UP001157186"/>
    </source>
</evidence>
<dbReference type="EMBL" id="BSST01000001">
    <property type="protein sequence ID" value="GLX78946.1"/>
    <property type="molecule type" value="Genomic_DNA"/>
</dbReference>
<reference evidence="2 3" key="1">
    <citation type="submission" date="2023-03" db="EMBL/GenBank/DDBJ databases">
        <title>Draft genome sequence of Thalassotalea insulae KCTC 62186T.</title>
        <authorList>
            <person name="Sawabe T."/>
        </authorList>
    </citation>
    <scope>NUCLEOTIDE SEQUENCE [LARGE SCALE GENOMIC DNA]</scope>
    <source>
        <strain evidence="2 3">KCTC 62186</strain>
    </source>
</reference>
<evidence type="ECO:0000313" key="2">
    <source>
        <dbReference type="EMBL" id="GLX78946.1"/>
    </source>
</evidence>
<gene>
    <name evidence="2" type="ORF">tinsulaeT_22860</name>
</gene>
<protein>
    <submittedName>
        <fullName evidence="2">TIGR03899 family protein</fullName>
    </submittedName>
</protein>
<dbReference type="Pfam" id="PF10987">
    <property type="entry name" value="DUF2806"/>
    <property type="match status" value="1"/>
</dbReference>
<evidence type="ECO:0000256" key="1">
    <source>
        <dbReference type="SAM" id="MobiDB-lite"/>
    </source>
</evidence>
<dbReference type="Proteomes" id="UP001157186">
    <property type="component" value="Unassembled WGS sequence"/>
</dbReference>
<dbReference type="RefSeq" id="WP_284244823.1">
    <property type="nucleotide sequence ID" value="NZ_BSST01000001.1"/>
</dbReference>
<keyword evidence="3" id="KW-1185">Reference proteome</keyword>
<dbReference type="NCBIfam" id="TIGR03899">
    <property type="entry name" value="TIGR03899 family protein"/>
    <property type="match status" value="1"/>
</dbReference>
<sequence length="301" mass="33606">MKITKTSSTTPTTVTSPKASSQVISADKVTPESKTQHNANPSSQMQLLGLARQFVIDGALLQADKQQPIEERARKRERLLQLRKQQNLESIIHKSIQYCSDSEVTDRADQDWFNSFTTLAEDVSNKTMQDLWAKILAGEITAPGSFSLKSLQAFRTLSINEAKLLSKACSLAVKDQYHKSMRIISGASQMPGLFNFFSKDREHKINLSSFGLSYSELLTLADNHLIFIQETETTPIAKGESISLNYNGMPLTFNAERNNCLLSFYKFTPIGTELAQLIADNANNKYLTTIKQELAGLFRIA</sequence>
<feature type="compositionally biased region" description="Low complexity" evidence="1">
    <location>
        <begin position="1"/>
        <end position="21"/>
    </location>
</feature>
<name>A0ABQ6GWA8_9GAMM</name>
<accession>A0ABQ6GWA8</accession>
<proteinExistence type="predicted"/>